<gene>
    <name evidence="2" type="ORF">CHGG_09214</name>
</gene>
<feature type="compositionally biased region" description="Polar residues" evidence="1">
    <location>
        <begin position="49"/>
        <end position="70"/>
    </location>
</feature>
<dbReference type="Proteomes" id="UP000001056">
    <property type="component" value="Unassembled WGS sequence"/>
</dbReference>
<dbReference type="EMBL" id="CH408034">
    <property type="protein sequence ID" value="EAQ85200.1"/>
    <property type="molecule type" value="Genomic_DNA"/>
</dbReference>
<dbReference type="HOGENOM" id="CLU_1669185_0_0_1"/>
<dbReference type="VEuPathDB" id="FungiDB:CHGG_09214"/>
<dbReference type="GeneID" id="4394668"/>
<keyword evidence="3" id="KW-1185">Reference proteome</keyword>
<protein>
    <submittedName>
        <fullName evidence="2">Uncharacterized protein</fullName>
    </submittedName>
</protein>
<feature type="region of interest" description="Disordered" evidence="1">
    <location>
        <begin position="46"/>
        <end position="70"/>
    </location>
</feature>
<dbReference type="RefSeq" id="XP_001227141.1">
    <property type="nucleotide sequence ID" value="XM_001227140.1"/>
</dbReference>
<proteinExistence type="predicted"/>
<accession>Q2GS40</accession>
<evidence type="ECO:0000256" key="1">
    <source>
        <dbReference type="SAM" id="MobiDB-lite"/>
    </source>
</evidence>
<organism evidence="2 3">
    <name type="scientific">Chaetomium globosum (strain ATCC 6205 / CBS 148.51 / DSM 1962 / NBRC 6347 / NRRL 1970)</name>
    <name type="common">Soil fungus</name>
    <dbReference type="NCBI Taxonomy" id="306901"/>
    <lineage>
        <taxon>Eukaryota</taxon>
        <taxon>Fungi</taxon>
        <taxon>Dikarya</taxon>
        <taxon>Ascomycota</taxon>
        <taxon>Pezizomycotina</taxon>
        <taxon>Sordariomycetes</taxon>
        <taxon>Sordariomycetidae</taxon>
        <taxon>Sordariales</taxon>
        <taxon>Chaetomiaceae</taxon>
        <taxon>Chaetomium</taxon>
    </lineage>
</organism>
<feature type="region of interest" description="Disordered" evidence="1">
    <location>
        <begin position="131"/>
        <end position="158"/>
    </location>
</feature>
<reference evidence="3" key="1">
    <citation type="journal article" date="2015" name="Genome Announc.">
        <title>Draft genome sequence of the cellulolytic fungus Chaetomium globosum.</title>
        <authorList>
            <person name="Cuomo C.A."/>
            <person name="Untereiner W.A."/>
            <person name="Ma L.-J."/>
            <person name="Grabherr M."/>
            <person name="Birren B.W."/>
        </authorList>
    </citation>
    <scope>NUCLEOTIDE SEQUENCE [LARGE SCALE GENOMIC DNA]</scope>
    <source>
        <strain evidence="3">ATCC 6205 / CBS 148.51 / DSM 1962 / NBRC 6347 / NRRL 1970</strain>
    </source>
</reference>
<name>Q2GS40_CHAGB</name>
<evidence type="ECO:0000313" key="2">
    <source>
        <dbReference type="EMBL" id="EAQ85200.1"/>
    </source>
</evidence>
<evidence type="ECO:0000313" key="3">
    <source>
        <dbReference type="Proteomes" id="UP000001056"/>
    </source>
</evidence>
<dbReference type="InParanoid" id="Q2GS40"/>
<dbReference type="AlphaFoldDB" id="Q2GS40"/>
<sequence length="158" mass="17354">MMAHGTGNAALVREVDCRAGLDNIGIQWWLVSGCHPGNATNLPAAADPDTQTTQGFTTPDPETTRDSGSYQKKYFKHINRTGLKKNFDSLVTPSSTSANVDKYRTNLLARKKRSQRRRIAGPLMRVAAGQAELRAPNRFSQSPPAAQFETVDRQPGEQ</sequence>